<dbReference type="NCBIfam" id="TIGR00096">
    <property type="entry name" value="16S rRNA (cytidine(1402)-2'-O)-methyltransferase"/>
    <property type="match status" value="1"/>
</dbReference>
<evidence type="ECO:0000259" key="8">
    <source>
        <dbReference type="Pfam" id="PF23016"/>
    </source>
</evidence>
<dbReference type="InterPro" id="IPR035996">
    <property type="entry name" value="4pyrrol_Methylase_sf"/>
</dbReference>
<comment type="function">
    <text evidence="6">Catalyzes the 2'-O-methylation of the ribose of cytidine 1402 (C1402) in 16S rRNA.</text>
</comment>
<dbReference type="EC" id="2.1.1.198" evidence="6"/>
<dbReference type="FunFam" id="3.30.950.10:FF:000002">
    <property type="entry name" value="Ribosomal RNA small subunit methyltransferase I"/>
    <property type="match status" value="1"/>
</dbReference>
<evidence type="ECO:0000313" key="9">
    <source>
        <dbReference type="EMBL" id="CUH61684.1"/>
    </source>
</evidence>
<name>A0A0P1F201_9RHOB</name>
<feature type="domain" description="RsmI HTH" evidence="8">
    <location>
        <begin position="242"/>
        <end position="285"/>
    </location>
</feature>
<evidence type="ECO:0000256" key="2">
    <source>
        <dbReference type="ARBA" id="ARBA00022552"/>
    </source>
</evidence>
<evidence type="ECO:0000259" key="7">
    <source>
        <dbReference type="Pfam" id="PF00590"/>
    </source>
</evidence>
<dbReference type="SUPFAM" id="SSF53790">
    <property type="entry name" value="Tetrapyrrole methylase"/>
    <property type="match status" value="1"/>
</dbReference>
<dbReference type="Pfam" id="PF00590">
    <property type="entry name" value="TP_methylase"/>
    <property type="match status" value="1"/>
</dbReference>
<dbReference type="AlphaFoldDB" id="A0A0P1F201"/>
<evidence type="ECO:0000256" key="4">
    <source>
        <dbReference type="ARBA" id="ARBA00022679"/>
    </source>
</evidence>
<protein>
    <recommendedName>
        <fullName evidence="6">Ribosomal RNA small subunit methyltransferase I</fullName>
        <ecNumber evidence="6">2.1.1.198</ecNumber>
    </recommendedName>
    <alternativeName>
        <fullName evidence="6">16S rRNA 2'-O-ribose C1402 methyltransferase</fullName>
    </alternativeName>
    <alternativeName>
        <fullName evidence="6">rRNA (cytidine-2'-O-)-methyltransferase RsmI</fullName>
    </alternativeName>
</protein>
<dbReference type="InterPro" id="IPR000878">
    <property type="entry name" value="4pyrrol_Mease"/>
</dbReference>
<comment type="catalytic activity">
    <reaction evidence="6">
        <text>cytidine(1402) in 16S rRNA + S-adenosyl-L-methionine = 2'-O-methylcytidine(1402) in 16S rRNA + S-adenosyl-L-homocysteine + H(+)</text>
        <dbReference type="Rhea" id="RHEA:42924"/>
        <dbReference type="Rhea" id="RHEA-COMP:10285"/>
        <dbReference type="Rhea" id="RHEA-COMP:10286"/>
        <dbReference type="ChEBI" id="CHEBI:15378"/>
        <dbReference type="ChEBI" id="CHEBI:57856"/>
        <dbReference type="ChEBI" id="CHEBI:59789"/>
        <dbReference type="ChEBI" id="CHEBI:74495"/>
        <dbReference type="ChEBI" id="CHEBI:82748"/>
        <dbReference type="EC" id="2.1.1.198"/>
    </reaction>
</comment>
<dbReference type="EMBL" id="CYRX01000033">
    <property type="protein sequence ID" value="CUH61684.1"/>
    <property type="molecule type" value="Genomic_DNA"/>
</dbReference>
<comment type="similarity">
    <text evidence="6">Belongs to the methyltransferase superfamily. RsmI family.</text>
</comment>
<dbReference type="PANTHER" id="PTHR46111:SF1">
    <property type="entry name" value="RIBOSOMAL RNA SMALL SUBUNIT METHYLTRANSFERASE I"/>
    <property type="match status" value="1"/>
</dbReference>
<keyword evidence="2 6" id="KW-0698">rRNA processing</keyword>
<keyword evidence="3 6" id="KW-0489">Methyltransferase</keyword>
<comment type="subcellular location">
    <subcellularLocation>
        <location evidence="6">Cytoplasm</location>
    </subcellularLocation>
</comment>
<dbReference type="InterPro" id="IPR008189">
    <property type="entry name" value="rRNA_ssu_MeTfrase_I"/>
</dbReference>
<keyword evidence="1 6" id="KW-0963">Cytoplasm</keyword>
<dbReference type="Pfam" id="PF23016">
    <property type="entry name" value="RsmI_C"/>
    <property type="match status" value="1"/>
</dbReference>
<reference evidence="9 10" key="1">
    <citation type="submission" date="2015-09" db="EMBL/GenBank/DDBJ databases">
        <authorList>
            <consortium name="Swine Surveillance"/>
        </authorList>
    </citation>
    <scope>NUCLEOTIDE SEQUENCE [LARGE SCALE GENOMIC DNA]</scope>
    <source>
        <strain evidence="9 10">CECT 5294</strain>
    </source>
</reference>
<proteinExistence type="inferred from homology"/>
<dbReference type="STRING" id="266809.PM03_00385"/>
<evidence type="ECO:0000256" key="5">
    <source>
        <dbReference type="ARBA" id="ARBA00022691"/>
    </source>
</evidence>
<dbReference type="Gene3D" id="3.40.1010.10">
    <property type="entry name" value="Cobalt-precorrin-4 Transmethylase, Domain 1"/>
    <property type="match status" value="1"/>
</dbReference>
<dbReference type="InterPro" id="IPR014777">
    <property type="entry name" value="4pyrrole_Mease_sub1"/>
</dbReference>
<sequence length="288" mass="30712">MTRATSPLSASLAPGLYLVATPIGAARDITLRGLDILGAADMIAAEDTRTARKLMELHGISRDGRQIVAYHDHNGPTARPRLLAALQEGKSVAYVSEAGTPMVADPGYQLVRDAHDADVPVFAAPGASAVLSALCVAGLPTDRFYFAGFPPNAAKARETFLKGLKSIPGTLVLYESPKRISELLKACLIVLGDRECALCRELTKKFEETRRGMMSDVLTSVIDHPPKGEIVLVIGEGAAEVASEGDIEAALREALQTLKVKEAAAMIAEDFSISRRDAYQMALKLGDK</sequence>
<dbReference type="PANTHER" id="PTHR46111">
    <property type="entry name" value="RIBOSOMAL RNA SMALL SUBUNIT METHYLTRANSFERASE I"/>
    <property type="match status" value="1"/>
</dbReference>
<evidence type="ECO:0000313" key="10">
    <source>
        <dbReference type="Proteomes" id="UP000051298"/>
    </source>
</evidence>
<dbReference type="Gene3D" id="3.30.950.10">
    <property type="entry name" value="Methyltransferase, Cobalt-precorrin-4 Transmethylase, Domain 2"/>
    <property type="match status" value="1"/>
</dbReference>
<evidence type="ECO:0000256" key="1">
    <source>
        <dbReference type="ARBA" id="ARBA00022490"/>
    </source>
</evidence>
<feature type="domain" description="Tetrapyrrole methylase" evidence="7">
    <location>
        <begin position="16"/>
        <end position="216"/>
    </location>
</feature>
<keyword evidence="5 6" id="KW-0949">S-adenosyl-L-methionine</keyword>
<dbReference type="eggNOG" id="COG0313">
    <property type="taxonomic scope" value="Bacteria"/>
</dbReference>
<dbReference type="InterPro" id="IPR014776">
    <property type="entry name" value="4pyrrole_Mease_sub2"/>
</dbReference>
<dbReference type="HAMAP" id="MF_01877">
    <property type="entry name" value="16SrRNA_methyltr_I"/>
    <property type="match status" value="1"/>
</dbReference>
<dbReference type="GO" id="GO:0070677">
    <property type="term" value="F:rRNA (cytosine-2'-O-)-methyltransferase activity"/>
    <property type="evidence" value="ECO:0007669"/>
    <property type="project" value="UniProtKB-UniRule"/>
</dbReference>
<dbReference type="RefSeq" id="WP_116904361.1">
    <property type="nucleotide sequence ID" value="NZ_CYRX01000033.1"/>
</dbReference>
<dbReference type="Proteomes" id="UP000051298">
    <property type="component" value="Unassembled WGS sequence"/>
</dbReference>
<gene>
    <name evidence="6 9" type="primary">rsmI</name>
    <name evidence="9" type="ORF">THS5294_02996</name>
</gene>
<dbReference type="InterPro" id="IPR053910">
    <property type="entry name" value="RsmI_HTH"/>
</dbReference>
<organism evidence="9 10">
    <name type="scientific">Thalassobacter stenotrophicus</name>
    <dbReference type="NCBI Taxonomy" id="266809"/>
    <lineage>
        <taxon>Bacteria</taxon>
        <taxon>Pseudomonadati</taxon>
        <taxon>Pseudomonadota</taxon>
        <taxon>Alphaproteobacteria</taxon>
        <taxon>Rhodobacterales</taxon>
        <taxon>Roseobacteraceae</taxon>
        <taxon>Thalassobacter</taxon>
    </lineage>
</organism>
<evidence type="ECO:0000256" key="3">
    <source>
        <dbReference type="ARBA" id="ARBA00022603"/>
    </source>
</evidence>
<dbReference type="CDD" id="cd11648">
    <property type="entry name" value="RsmI"/>
    <property type="match status" value="1"/>
</dbReference>
<dbReference type="GO" id="GO:0005737">
    <property type="term" value="C:cytoplasm"/>
    <property type="evidence" value="ECO:0007669"/>
    <property type="project" value="UniProtKB-SubCell"/>
</dbReference>
<evidence type="ECO:0000256" key="6">
    <source>
        <dbReference type="HAMAP-Rule" id="MF_01877"/>
    </source>
</evidence>
<accession>A0A0P1F201</accession>
<dbReference type="PIRSF" id="PIRSF005917">
    <property type="entry name" value="MTase_YraL"/>
    <property type="match status" value="1"/>
</dbReference>
<keyword evidence="4 6" id="KW-0808">Transferase</keyword>